<sequence length="213" mass="23957">MATQQWALPHEGLQTADSSTLASKGLTTHMPVCCTSPKPNDSSREGHPSTPSERWSAMHVQAMLSDYLPTLQRNNNGGSLAGDDEHENDRPYYETKSICAEISGFHDKVGALDHRLSSLESMVELLPDRDLQLHILHDKIVAVEDQSRRANVRFFWIPEKEEDMDIRGFLHYLLLSLLGISFLPPLEMQRAHRICSQCTLGSFGPRPVFACFL</sequence>
<name>A0AAV7KT71_PLEWA</name>
<evidence type="ECO:0000313" key="2">
    <source>
        <dbReference type="EMBL" id="KAJ1082656.1"/>
    </source>
</evidence>
<dbReference type="EMBL" id="JANPWB010000016">
    <property type="protein sequence ID" value="KAJ1082656.1"/>
    <property type="molecule type" value="Genomic_DNA"/>
</dbReference>
<organism evidence="2 3">
    <name type="scientific">Pleurodeles waltl</name>
    <name type="common">Iberian ribbed newt</name>
    <dbReference type="NCBI Taxonomy" id="8319"/>
    <lineage>
        <taxon>Eukaryota</taxon>
        <taxon>Metazoa</taxon>
        <taxon>Chordata</taxon>
        <taxon>Craniata</taxon>
        <taxon>Vertebrata</taxon>
        <taxon>Euteleostomi</taxon>
        <taxon>Amphibia</taxon>
        <taxon>Batrachia</taxon>
        <taxon>Caudata</taxon>
        <taxon>Salamandroidea</taxon>
        <taxon>Salamandridae</taxon>
        <taxon>Pleurodelinae</taxon>
        <taxon>Pleurodeles</taxon>
    </lineage>
</organism>
<keyword evidence="3" id="KW-1185">Reference proteome</keyword>
<evidence type="ECO:0000313" key="3">
    <source>
        <dbReference type="Proteomes" id="UP001066276"/>
    </source>
</evidence>
<dbReference type="Gene3D" id="3.30.70.1820">
    <property type="entry name" value="L1 transposable element, RRM domain"/>
    <property type="match status" value="1"/>
</dbReference>
<accession>A0AAV7KT71</accession>
<comment type="caution">
    <text evidence="2">The sequence shown here is derived from an EMBL/GenBank/DDBJ whole genome shotgun (WGS) entry which is preliminary data.</text>
</comment>
<feature type="region of interest" description="Disordered" evidence="1">
    <location>
        <begin position="30"/>
        <end position="54"/>
    </location>
</feature>
<evidence type="ECO:0000256" key="1">
    <source>
        <dbReference type="SAM" id="MobiDB-lite"/>
    </source>
</evidence>
<dbReference type="Proteomes" id="UP001066276">
    <property type="component" value="Chromosome 12"/>
</dbReference>
<proteinExistence type="predicted"/>
<dbReference type="AlphaFoldDB" id="A0AAV7KT71"/>
<reference evidence="2" key="1">
    <citation type="journal article" date="2022" name="bioRxiv">
        <title>Sequencing and chromosome-scale assembly of the giantPleurodeles waltlgenome.</title>
        <authorList>
            <person name="Brown T."/>
            <person name="Elewa A."/>
            <person name="Iarovenko S."/>
            <person name="Subramanian E."/>
            <person name="Araus A.J."/>
            <person name="Petzold A."/>
            <person name="Susuki M."/>
            <person name="Suzuki K.-i.T."/>
            <person name="Hayashi T."/>
            <person name="Toyoda A."/>
            <person name="Oliveira C."/>
            <person name="Osipova E."/>
            <person name="Leigh N.D."/>
            <person name="Simon A."/>
            <person name="Yun M.H."/>
        </authorList>
    </citation>
    <scope>NUCLEOTIDE SEQUENCE</scope>
    <source>
        <strain evidence="2">20211129_DDA</strain>
        <tissue evidence="2">Liver</tissue>
    </source>
</reference>
<protein>
    <submittedName>
        <fullName evidence="2">Uncharacterized protein</fullName>
    </submittedName>
</protein>
<gene>
    <name evidence="2" type="ORF">NDU88_002821</name>
</gene>